<sequence>MSQSLGKKPGERRRRDARACETDPQVLSKAPTTAAPTLVLGALIVSGAGRAEVASRQTLGWGFAARASASEFDGTRHDGLWNSSHADVAGSAALSAGTVQVSFTPRSAAGRQTIAHFYSSAVPESGVILGIDATSIFWRVGADEVTVPVSLTLNRAHQIHATVTEGRLRIFLDASPVYFGDSIGFLASVAGVNSFDIGGRNTGGQDSYADFFTGTLQRLTVLDGPLTPSEMKTVNQNNRFPVALDDFSALAAQVSPTKIAPATWVFTGDSITNGNVHTYGMRSWSEQFAQRLVEIGLGDDTVINTGISGDTSVATSTTLGVNTRFEDRVGAYDPDVVVVMLGMNDSSTALGIARETYLANMGEIVDKIREVGATPVLAASNPICSEAEAGQRSAYPAYVQGLRALAASKQVVLVDHFADWLTQPGGAMPTAWFGDAIHPNGLGHWQLTRTLFQTIGGWDPASGIGAESDTPVNGFIEGSALELPLTTALTQSYGYGFCGAFDGSRVEDRSVDLAAYPMHRQFEGTYAVKFTTSSAATGVLLGISDSTRSDTALTIRSVAGGVRALITRGGMVLLDLDSGDLGLADGAQHTVMLSAGNGTTRLTVDGRVVGFSATQRFGADAGSADTLTVGALKNDSGTSTGFVGSIAWVYALTEPTEPVQQFTLTGGNAVSRSADLTQLLGTLSQTGASWQQFESRPITILTEDLQAPSGGWRRWTDNLQELHRGERNYRQDYVVTVNPGATSVSARVGWFLAQGRLSASRMVILQALDADLAAAGEASSYRTLLTGAVTTLRSATRLPVLMTSVTADAETNSAMRCAAAASGAVLIDSEAEALQVGSGAVPASWLKADELSALGHERVTFRVLKDLGIWAGSDSLADSHPLAPARGVLAVPGGALTVKAGGSVVVPVSVAIDGTAHDVAFGIHAAGGAAEVTDISGATVSGSTGRDANLSIGGAHSGTVQAVATVRVPADAVVGSTVQVVINASLGNQRARFPGKVVNLSVVCGDTSMPLREAGSRNERTGP</sequence>
<dbReference type="STRING" id="1123357.SAMN02745244_00178"/>
<dbReference type="PANTHER" id="PTHR30383">
    <property type="entry name" value="THIOESTERASE 1/PROTEASE 1/LYSOPHOSPHOLIPASE L1"/>
    <property type="match status" value="1"/>
</dbReference>
<dbReference type="InterPro" id="IPR051532">
    <property type="entry name" value="Ester_Hydrolysis_Enzymes"/>
</dbReference>
<dbReference type="Pfam" id="PF13472">
    <property type="entry name" value="Lipase_GDSL_2"/>
    <property type="match status" value="1"/>
</dbReference>
<dbReference type="SUPFAM" id="SSF49899">
    <property type="entry name" value="Concanavalin A-like lectins/glucanases"/>
    <property type="match status" value="2"/>
</dbReference>
<feature type="domain" description="Laminin G" evidence="2">
    <location>
        <begin position="530"/>
        <end position="649"/>
    </location>
</feature>
<keyword evidence="5" id="KW-1185">Reference proteome</keyword>
<dbReference type="CDD" id="cd00229">
    <property type="entry name" value="SGNH_hydrolase"/>
    <property type="match status" value="1"/>
</dbReference>
<name>A0A1M6AFQ3_9ACTN</name>
<evidence type="ECO:0000256" key="1">
    <source>
        <dbReference type="SAM" id="MobiDB-lite"/>
    </source>
</evidence>
<dbReference type="SUPFAM" id="SSF52266">
    <property type="entry name" value="SGNH hydrolase"/>
    <property type="match status" value="1"/>
</dbReference>
<dbReference type="Gene3D" id="3.40.50.1110">
    <property type="entry name" value="SGNH hydrolase"/>
    <property type="match status" value="1"/>
</dbReference>
<evidence type="ECO:0000259" key="2">
    <source>
        <dbReference type="Pfam" id="PF02210"/>
    </source>
</evidence>
<dbReference type="PANTHER" id="PTHR30383:SF5">
    <property type="entry name" value="SGNH HYDROLASE-TYPE ESTERASE DOMAIN-CONTAINING PROTEIN"/>
    <property type="match status" value="1"/>
</dbReference>
<dbReference type="RefSeq" id="WP_139280039.1">
    <property type="nucleotide sequence ID" value="NZ_FQZG01000004.1"/>
</dbReference>
<evidence type="ECO:0000259" key="3">
    <source>
        <dbReference type="Pfam" id="PF13472"/>
    </source>
</evidence>
<evidence type="ECO:0000313" key="4">
    <source>
        <dbReference type="EMBL" id="SHI35241.1"/>
    </source>
</evidence>
<dbReference type="Pfam" id="PF02210">
    <property type="entry name" value="Laminin_G_2"/>
    <property type="match status" value="1"/>
</dbReference>
<evidence type="ECO:0000313" key="5">
    <source>
        <dbReference type="Proteomes" id="UP000184512"/>
    </source>
</evidence>
<accession>A0A1M6AFQ3</accession>
<dbReference type="Proteomes" id="UP000184512">
    <property type="component" value="Unassembled WGS sequence"/>
</dbReference>
<reference evidence="4 5" key="1">
    <citation type="submission" date="2016-11" db="EMBL/GenBank/DDBJ databases">
        <authorList>
            <person name="Jaros S."/>
            <person name="Januszkiewicz K."/>
            <person name="Wedrychowicz H."/>
        </authorList>
    </citation>
    <scope>NUCLEOTIDE SEQUENCE [LARGE SCALE GENOMIC DNA]</scope>
    <source>
        <strain evidence="4 5">DSM 12906</strain>
    </source>
</reference>
<dbReference type="InterPro" id="IPR013320">
    <property type="entry name" value="ConA-like_dom_sf"/>
</dbReference>
<gene>
    <name evidence="4" type="ORF">SAMN02745244_00178</name>
</gene>
<dbReference type="GO" id="GO:0004622">
    <property type="term" value="F:phosphatidylcholine lysophospholipase activity"/>
    <property type="evidence" value="ECO:0007669"/>
    <property type="project" value="TreeGrafter"/>
</dbReference>
<dbReference type="InterPro" id="IPR001791">
    <property type="entry name" value="Laminin_G"/>
</dbReference>
<dbReference type="EMBL" id="FQZG01000004">
    <property type="protein sequence ID" value="SHI35241.1"/>
    <property type="molecule type" value="Genomic_DNA"/>
</dbReference>
<dbReference type="AlphaFoldDB" id="A0A1M6AFQ3"/>
<protein>
    <submittedName>
        <fullName evidence="4">Lysophospholipase L1</fullName>
    </submittedName>
</protein>
<dbReference type="Gene3D" id="2.60.120.200">
    <property type="match status" value="2"/>
</dbReference>
<organism evidence="4 5">
    <name type="scientific">Tessaracoccus bendigoensis DSM 12906</name>
    <dbReference type="NCBI Taxonomy" id="1123357"/>
    <lineage>
        <taxon>Bacteria</taxon>
        <taxon>Bacillati</taxon>
        <taxon>Actinomycetota</taxon>
        <taxon>Actinomycetes</taxon>
        <taxon>Propionibacteriales</taxon>
        <taxon>Propionibacteriaceae</taxon>
        <taxon>Tessaracoccus</taxon>
    </lineage>
</organism>
<dbReference type="InterPro" id="IPR013830">
    <property type="entry name" value="SGNH_hydro"/>
</dbReference>
<dbReference type="InterPro" id="IPR036514">
    <property type="entry name" value="SGNH_hydro_sf"/>
</dbReference>
<dbReference type="OrthoDB" id="3288625at2"/>
<feature type="region of interest" description="Disordered" evidence="1">
    <location>
        <begin position="1"/>
        <end position="28"/>
    </location>
</feature>
<feature type="domain" description="SGNH hydrolase-type esterase" evidence="3">
    <location>
        <begin position="267"/>
        <end position="445"/>
    </location>
</feature>
<proteinExistence type="predicted"/>